<accession>A0AAW0EPK5</accession>
<reference evidence="4 5" key="1">
    <citation type="journal article" date="2021" name="MBio">
        <title>A New Model Trypanosomatid, Novymonas esmeraldas: Genomic Perception of Its 'Candidatus Pandoraea novymonadis' Endosymbiont.</title>
        <authorList>
            <person name="Zakharova A."/>
            <person name="Saura A."/>
            <person name="Butenko A."/>
            <person name="Podesvova L."/>
            <person name="Warmusova S."/>
            <person name="Kostygov A.Y."/>
            <person name="Nenarokova A."/>
            <person name="Lukes J."/>
            <person name="Opperdoes F.R."/>
            <person name="Yurchenko V."/>
        </authorList>
    </citation>
    <scope>NUCLEOTIDE SEQUENCE [LARGE SCALE GENOMIC DNA]</scope>
    <source>
        <strain evidence="4 5">E262AT.01</strain>
    </source>
</reference>
<dbReference type="PANTHER" id="PTHR46093">
    <property type="entry name" value="ACYL-COA-BINDING DOMAIN-CONTAINING PROTEIN 5"/>
    <property type="match status" value="1"/>
</dbReference>
<feature type="region of interest" description="Disordered" evidence="3">
    <location>
        <begin position="138"/>
        <end position="237"/>
    </location>
</feature>
<evidence type="ECO:0000256" key="1">
    <source>
        <dbReference type="ARBA" id="ARBA00022441"/>
    </source>
</evidence>
<gene>
    <name evidence="4" type="ORF">NESM_000492900</name>
</gene>
<proteinExistence type="predicted"/>
<dbReference type="EMBL" id="JAECZO010000058">
    <property type="protein sequence ID" value="KAK7195639.1"/>
    <property type="molecule type" value="Genomic_DNA"/>
</dbReference>
<protein>
    <submittedName>
        <fullName evidence="4">Galactose oxidase, central domain containing protein</fullName>
    </submittedName>
</protein>
<dbReference type="Gene3D" id="3.30.710.10">
    <property type="entry name" value="Potassium Channel Kv1.1, Chain A"/>
    <property type="match status" value="1"/>
</dbReference>
<feature type="region of interest" description="Disordered" evidence="3">
    <location>
        <begin position="468"/>
        <end position="503"/>
    </location>
</feature>
<keyword evidence="2" id="KW-0677">Repeat</keyword>
<feature type="compositionally biased region" description="Gly residues" evidence="3">
    <location>
        <begin position="83"/>
        <end position="94"/>
    </location>
</feature>
<evidence type="ECO:0000313" key="5">
    <source>
        <dbReference type="Proteomes" id="UP001430356"/>
    </source>
</evidence>
<name>A0AAW0EPK5_9TRYP</name>
<dbReference type="Pfam" id="PF24681">
    <property type="entry name" value="Kelch_KLHDC2_KLHL20_DRC7"/>
    <property type="match status" value="2"/>
</dbReference>
<sequence>MEANHYPTHVGDEVDARDIAALLAELQDVGGVVADDIDTAANARPYSGASARRGVVGGTSVLKDQQRSANAAPGLHRRPSADGSGGLAGVAGRGGQRASASASTALAAVGFSTYSPVETGLTDAQLSTQRLSATPLGVRLTPLSGGNGVTTAPAPPPPPPKSPSQTPTPSSALRAGASRPSLTSLSALPPLPSLGTRGSGASHTSVSAAGGSGGDGALAATGLPWPMPSSTSATDPAGDATLAAAATAAALPLQPPPPREVNFLPIMCARYLRPVGLTPTARWGHTLTPITADTMLLFGGLDLHGEATASLMSFNTTTIAWEPLASLADGPAARHSHAACAYDGRYLVISGGVAQHGGAVLDDIHLYDLHTHRWRCVWDGRRAGSAQNRSEPGPRHGHTMVLQEDRLYVYGGKTTGGEPRATARRVSGASAAAATTTTATATLASGADVFVFSLSSYRWRRRVRAAKEPRGAAAAAAETSEDRGGDGAAGGSEHQHHLRPAARAHHAACVKGGTMYINGGAGASDALTDTWAVQLNTGEWRCVHRGGTADAVPRDRHAMFVCGEALLLVGGCGSSGALHERITGKFTHFAVVLPLVGVAASTPCWIPVAMGNVSIVQPNKKSFAAALTGGFVYVFGGVCGAEPATNSLVRFLAADGYVSENDHAAAATGDGGAQQLRLVMQQLREQRRGVPYDCYAYAGTYGSADVVAAVAQLPGPWAAVDGGGGEAVGSHRSPAARPADEDAPLVGLHRAIVQQRAPLLLQQLVGCRAELYSGGGGAGATASAAMAAAATAASTTTARDEVDALLQQVADGQRGGGSRAGGTASVSAANDGAAAAASGKATSGGGLPVYFTNGTSRIPGLPQPLTAEALQCVADYMYWGGLKAKYRVLLEEEKDDDGGGGDRAGGSFTAEYRARLTQTLESVKAAGDAYALAPLTDLCAGLLAGDREQVRVARQRSGEQLCSDMAALLAAPSAGANTTMLVVDPHTKAQSAHALHACVLLASSDLFTELLRPLYRSTTSILINGGGGGGESTSGVSPSNQVGPLAAKLSAAATASPLALLTATSKRTVLIGPVPLPLPAVQPILRYLYTRQLQVAAETAFEVLLGAHQLGLAELQALCEAVVAREEVNYSTCCSFYYLARKYQASLLEEIALLTAVSGFSEVRYTAGYQALSEEERLSIEAVAAELGSSNWVPPPQPTTELKSKATYAARWDASAPSAL</sequence>
<keyword evidence="1" id="KW-0880">Kelch repeat</keyword>
<feature type="region of interest" description="Disordered" evidence="3">
    <location>
        <begin position="65"/>
        <end position="94"/>
    </location>
</feature>
<dbReference type="Proteomes" id="UP001430356">
    <property type="component" value="Unassembled WGS sequence"/>
</dbReference>
<dbReference type="InterPro" id="IPR015915">
    <property type="entry name" value="Kelch-typ_b-propeller"/>
</dbReference>
<evidence type="ECO:0000256" key="2">
    <source>
        <dbReference type="ARBA" id="ARBA00022737"/>
    </source>
</evidence>
<organism evidence="4 5">
    <name type="scientific">Novymonas esmeraldas</name>
    <dbReference type="NCBI Taxonomy" id="1808958"/>
    <lineage>
        <taxon>Eukaryota</taxon>
        <taxon>Discoba</taxon>
        <taxon>Euglenozoa</taxon>
        <taxon>Kinetoplastea</taxon>
        <taxon>Metakinetoplastina</taxon>
        <taxon>Trypanosomatida</taxon>
        <taxon>Trypanosomatidae</taxon>
        <taxon>Novymonas</taxon>
    </lineage>
</organism>
<comment type="caution">
    <text evidence="4">The sequence shown here is derived from an EMBL/GenBank/DDBJ whole genome shotgun (WGS) entry which is preliminary data.</text>
</comment>
<dbReference type="Gene3D" id="2.120.10.80">
    <property type="entry name" value="Kelch-type beta propeller"/>
    <property type="match status" value="2"/>
</dbReference>
<evidence type="ECO:0000256" key="3">
    <source>
        <dbReference type="SAM" id="MobiDB-lite"/>
    </source>
</evidence>
<dbReference type="SUPFAM" id="SSF54695">
    <property type="entry name" value="POZ domain"/>
    <property type="match status" value="1"/>
</dbReference>
<evidence type="ECO:0000313" key="4">
    <source>
        <dbReference type="EMBL" id="KAK7195639.1"/>
    </source>
</evidence>
<feature type="compositionally biased region" description="Low complexity" evidence="3">
    <location>
        <begin position="163"/>
        <end position="188"/>
    </location>
</feature>
<dbReference type="CDD" id="cd14733">
    <property type="entry name" value="BACK"/>
    <property type="match status" value="1"/>
</dbReference>
<dbReference type="InterPro" id="IPR011333">
    <property type="entry name" value="SKP1/BTB/POZ_sf"/>
</dbReference>
<dbReference type="PANTHER" id="PTHR46093:SF18">
    <property type="entry name" value="FIBRONECTIN TYPE-III DOMAIN-CONTAINING PROTEIN"/>
    <property type="match status" value="1"/>
</dbReference>
<feature type="compositionally biased region" description="Low complexity" evidence="3">
    <location>
        <begin position="199"/>
        <end position="209"/>
    </location>
</feature>
<dbReference type="SUPFAM" id="SSF117281">
    <property type="entry name" value="Kelch motif"/>
    <property type="match status" value="1"/>
</dbReference>
<dbReference type="AlphaFoldDB" id="A0AAW0EPK5"/>
<keyword evidence="5" id="KW-1185">Reference proteome</keyword>
<feature type="compositionally biased region" description="Pro residues" evidence="3">
    <location>
        <begin position="153"/>
        <end position="162"/>
    </location>
</feature>